<proteinExistence type="predicted"/>
<dbReference type="InterPro" id="IPR050678">
    <property type="entry name" value="DNA_Partitioning_ATPase"/>
</dbReference>
<dbReference type="InterPro" id="IPR027417">
    <property type="entry name" value="P-loop_NTPase"/>
</dbReference>
<gene>
    <name evidence="1" type="ORF">OBE_07012</name>
</gene>
<dbReference type="AlphaFoldDB" id="K1SUQ0"/>
<dbReference type="PANTHER" id="PTHR13696">
    <property type="entry name" value="P-LOOP CONTAINING NUCLEOSIDE TRIPHOSPHATE HYDROLASE"/>
    <property type="match status" value="1"/>
</dbReference>
<dbReference type="EMBL" id="AJWZ01004814">
    <property type="protein sequence ID" value="EKC64342.1"/>
    <property type="molecule type" value="Genomic_DNA"/>
</dbReference>
<evidence type="ECO:0000313" key="1">
    <source>
        <dbReference type="EMBL" id="EKC64342.1"/>
    </source>
</evidence>
<reference evidence="1" key="1">
    <citation type="journal article" date="2013" name="Environ. Microbiol.">
        <title>Microbiota from the distal guts of lean and obese adolescents exhibit partial functional redundancy besides clear differences in community structure.</title>
        <authorList>
            <person name="Ferrer M."/>
            <person name="Ruiz A."/>
            <person name="Lanza F."/>
            <person name="Haange S.B."/>
            <person name="Oberbach A."/>
            <person name="Till H."/>
            <person name="Bargiela R."/>
            <person name="Campoy C."/>
            <person name="Segura M.T."/>
            <person name="Richter M."/>
            <person name="von Bergen M."/>
            <person name="Seifert J."/>
            <person name="Suarez A."/>
        </authorList>
    </citation>
    <scope>NUCLEOTIDE SEQUENCE</scope>
</reference>
<name>K1SUQ0_9ZZZZ</name>
<comment type="caution">
    <text evidence="1">The sequence shown here is derived from an EMBL/GenBank/DDBJ whole genome shotgun (WGS) entry which is preliminary data.</text>
</comment>
<sequence>MVEMRGRDLKMAKEDEYYRNLAYEQFTRLNKKAYPVIESSTEKSIDDAERITSQADFDIVFFDLPGTVNNPSVIRALSNMDYIFAPISADRVVLESTLRYMTVVNDVIRKTGVTNIKDTYLVWNMVDGREKTELYEVYEQVISTLGLKVLKTFLPNSLRFRKELPGSYRSIFRSTLFPADRSQLRGSNIEPLTQEILTLIKLDRDGEKS</sequence>
<dbReference type="SUPFAM" id="SSF52540">
    <property type="entry name" value="P-loop containing nucleoside triphosphate hydrolases"/>
    <property type="match status" value="1"/>
</dbReference>
<dbReference type="CDD" id="cd02042">
    <property type="entry name" value="ParAB_family"/>
    <property type="match status" value="1"/>
</dbReference>
<accession>K1SUQ0</accession>
<dbReference type="Gene3D" id="3.40.50.300">
    <property type="entry name" value="P-loop containing nucleotide triphosphate hydrolases"/>
    <property type="match status" value="1"/>
</dbReference>
<dbReference type="PANTHER" id="PTHR13696:SF52">
    <property type="entry name" value="PARA FAMILY PROTEIN CT_582"/>
    <property type="match status" value="1"/>
</dbReference>
<organism evidence="1">
    <name type="scientific">human gut metagenome</name>
    <dbReference type="NCBI Taxonomy" id="408170"/>
    <lineage>
        <taxon>unclassified sequences</taxon>
        <taxon>metagenomes</taxon>
        <taxon>organismal metagenomes</taxon>
    </lineage>
</organism>
<protein>
    <submittedName>
        <fullName evidence="1">Protein found in conjugate transposon</fullName>
    </submittedName>
</protein>